<name>F7E476_MACMU</name>
<reference evidence="2" key="4">
    <citation type="submission" date="2025-09" db="UniProtKB">
        <authorList>
            <consortium name="Ensembl"/>
        </authorList>
    </citation>
    <scope>IDENTIFICATION</scope>
    <source>
        <strain evidence="2">17573</strain>
    </source>
</reference>
<dbReference type="HOGENOM" id="CLU_1839701_0_0_1"/>
<accession>F7E476</accession>
<evidence type="ECO:0000313" key="3">
    <source>
        <dbReference type="Proteomes" id="UP000006718"/>
    </source>
</evidence>
<dbReference type="GeneTree" id="ENSGT00390000001196"/>
<dbReference type="OMA" id="NTPCAGP"/>
<keyword evidence="3" id="KW-1185">Reference proteome</keyword>
<proteinExistence type="predicted"/>
<dbReference type="Ensembl" id="ENSMMUT00000032893.4">
    <property type="protein sequence ID" value="ENSMMUP00000030776.4"/>
    <property type="gene ID" value="ENSMMUG00000023379.4"/>
</dbReference>
<evidence type="ECO:0000256" key="1">
    <source>
        <dbReference type="SAM" id="MobiDB-lite"/>
    </source>
</evidence>
<evidence type="ECO:0000313" key="2">
    <source>
        <dbReference type="Ensembl" id="ENSMMUP00000030776.4"/>
    </source>
</evidence>
<dbReference type="PaxDb" id="9544-ENSMMUP00000030776"/>
<reference evidence="2" key="2">
    <citation type="submission" date="2019-01" db="EMBL/GenBank/DDBJ databases">
        <authorList>
            <person name="Graves T."/>
            <person name="Eichler E.E."/>
            <person name="Wilson R.K."/>
        </authorList>
    </citation>
    <scope>NUCLEOTIDE SEQUENCE [LARGE SCALE GENOMIC DNA]</scope>
    <source>
        <strain evidence="2">17573</strain>
    </source>
</reference>
<reference evidence="3" key="1">
    <citation type="journal article" date="2007" name="Science">
        <title>Evolutionary and biomedical insights from the rhesus macaque genome.</title>
        <authorList>
            <person name="Gibbs R.A."/>
            <person name="Rogers J."/>
            <person name="Katze M.G."/>
            <person name="Bumgarner R."/>
            <person name="Weinstock G.M."/>
            <person name="Mardis E.R."/>
            <person name="Remington K.A."/>
            <person name="Strausberg R.L."/>
            <person name="Venter J.C."/>
            <person name="Wilson R.K."/>
            <person name="Batzer M.A."/>
            <person name="Bustamante C.D."/>
            <person name="Eichler E.E."/>
            <person name="Hahn M.W."/>
            <person name="Hardison R.C."/>
            <person name="Makova K.D."/>
            <person name="Miller W."/>
            <person name="Milosavljevic A."/>
            <person name="Palermo R.E."/>
            <person name="Siepel A."/>
            <person name="Sikela J.M."/>
            <person name="Attaway T."/>
            <person name="Bell S."/>
            <person name="Bernard K.E."/>
            <person name="Buhay C.J."/>
            <person name="Chandrabose M.N."/>
            <person name="Dao M."/>
            <person name="Davis C."/>
            <person name="Delehaunty K.D."/>
            <person name="Ding Y."/>
            <person name="Dinh H.H."/>
            <person name="Dugan-Rocha S."/>
            <person name="Fulton L.A."/>
            <person name="Gabisi R.A."/>
            <person name="Garner T.T."/>
            <person name="Godfrey J."/>
            <person name="Hawes A.C."/>
            <person name="Hernandez J."/>
            <person name="Hines S."/>
            <person name="Holder M."/>
            <person name="Hume J."/>
            <person name="Jhangiani S.N."/>
            <person name="Joshi V."/>
            <person name="Khan Z.M."/>
            <person name="Kirkness E.F."/>
            <person name="Cree A."/>
            <person name="Fowler R.G."/>
            <person name="Lee S."/>
            <person name="Lewis L.R."/>
            <person name="Li Z."/>
            <person name="Liu Y.-S."/>
            <person name="Moore S.M."/>
            <person name="Muzny D."/>
            <person name="Nazareth L.V."/>
            <person name="Ngo D.N."/>
            <person name="Okwuonu G.O."/>
            <person name="Pai G."/>
            <person name="Parker D."/>
            <person name="Paul H.A."/>
            <person name="Pfannkoch C."/>
            <person name="Pohl C.S."/>
            <person name="Rogers Y.-H.C."/>
            <person name="Ruiz S.J."/>
            <person name="Sabo A."/>
            <person name="Santibanez J."/>
            <person name="Schneider B.W."/>
            <person name="Smith S.M."/>
            <person name="Sodergren E."/>
            <person name="Svatek A.F."/>
            <person name="Utterback T.R."/>
            <person name="Vattathil S."/>
            <person name="Warren W."/>
            <person name="White C.S."/>
            <person name="Chinwalla A.T."/>
            <person name="Feng Y."/>
            <person name="Halpern A.L."/>
            <person name="Hillier L.W."/>
            <person name="Huang X."/>
            <person name="Minx P."/>
            <person name="Nelson J.O."/>
            <person name="Pepin K.H."/>
            <person name="Qin X."/>
            <person name="Sutton G.G."/>
            <person name="Venter E."/>
            <person name="Walenz B.P."/>
            <person name="Wallis J.W."/>
            <person name="Worley K.C."/>
            <person name="Yang S.-P."/>
            <person name="Jones S.M."/>
            <person name="Marra M.A."/>
            <person name="Rocchi M."/>
            <person name="Schein J.E."/>
            <person name="Baertsch R."/>
            <person name="Clarke L."/>
            <person name="Csuros M."/>
            <person name="Glasscock J."/>
            <person name="Harris R.A."/>
            <person name="Havlak P."/>
            <person name="Jackson A.R."/>
            <person name="Jiang H."/>
            <person name="Liu Y."/>
            <person name="Messina D.N."/>
            <person name="Shen Y."/>
            <person name="Song H.X.-Z."/>
            <person name="Wylie T."/>
            <person name="Zhang L."/>
            <person name="Birney E."/>
            <person name="Han K."/>
            <person name="Konkel M.K."/>
            <person name="Lee J."/>
            <person name="Smit A.F.A."/>
            <person name="Ullmer B."/>
            <person name="Wang H."/>
            <person name="Xing J."/>
            <person name="Burhans R."/>
            <person name="Cheng Z."/>
            <person name="Karro J.E."/>
            <person name="Ma J."/>
            <person name="Raney B."/>
            <person name="She X."/>
            <person name="Cox M.J."/>
            <person name="Demuth J.P."/>
            <person name="Dumas L.J."/>
            <person name="Han S.-G."/>
            <person name="Hopkins J."/>
            <person name="Karimpour-Fard A."/>
            <person name="Kim Y.H."/>
            <person name="Pollack J.R."/>
            <person name="Vinar T."/>
            <person name="Addo-Quaye C."/>
            <person name="Degenhardt J."/>
            <person name="Denby A."/>
            <person name="Hubisz M.J."/>
            <person name="Indap A."/>
            <person name="Kosiol C."/>
            <person name="Lahn B.T."/>
            <person name="Lawson H.A."/>
            <person name="Marklein A."/>
            <person name="Nielsen R."/>
            <person name="Vallender E.J."/>
            <person name="Clark A.G."/>
            <person name="Ferguson B."/>
            <person name="Hernandez R.D."/>
            <person name="Hirani K."/>
            <person name="Kehrer-Sawatzki H."/>
            <person name="Kolb J."/>
            <person name="Patil S."/>
            <person name="Pu L.-L."/>
            <person name="Ren Y."/>
            <person name="Smith D.G."/>
            <person name="Wheeler D.A."/>
            <person name="Schenck I."/>
            <person name="Ball E.V."/>
            <person name="Chen R."/>
            <person name="Cooper D.N."/>
            <person name="Giardine B."/>
            <person name="Hsu F."/>
            <person name="Kent W.J."/>
            <person name="Lesk A."/>
            <person name="Nelson D.L."/>
            <person name="O'brien W.E."/>
            <person name="Pruefer K."/>
            <person name="Stenson P.D."/>
            <person name="Wallace J.C."/>
            <person name="Ke H."/>
            <person name="Liu X.-M."/>
            <person name="Wang P."/>
            <person name="Xiang A.P."/>
            <person name="Yang F."/>
            <person name="Barber G.P."/>
            <person name="Haussler D."/>
            <person name="Karolchik D."/>
            <person name="Kern A.D."/>
            <person name="Kuhn R.M."/>
            <person name="Smith K.E."/>
            <person name="Zwieg A.S."/>
        </authorList>
    </citation>
    <scope>NUCLEOTIDE SEQUENCE [LARGE SCALE GENOMIC DNA]</scope>
    <source>
        <strain evidence="3">17573</strain>
    </source>
</reference>
<dbReference type="Bgee" id="ENSMMUG00000023379">
    <property type="expression patterns" value="Expressed in superior frontal gyrus and 6 other cell types or tissues"/>
</dbReference>
<sequence>MRRCLRVKTRRGQLGLASGCFEQHSCFSPRVNRILSAVQNTPCAGPSSRAPPQPPQASPPAAPDHSRTPSLLASSHSASGGESLFQLYMASLAWPQNCCVLESCRRIPLGGLSSMENRRPLLRKGRLLRGQIHHGQDNQLWGLTGAGALLSGVRGATICPHAHPDCKWLDSGAGDSSGFISQLLHTYMLGDLGRFT</sequence>
<feature type="compositionally biased region" description="Pro residues" evidence="1">
    <location>
        <begin position="49"/>
        <end position="62"/>
    </location>
</feature>
<protein>
    <submittedName>
        <fullName evidence="2">Uncharacterized protein</fullName>
    </submittedName>
</protein>
<reference evidence="2" key="3">
    <citation type="submission" date="2025-08" db="UniProtKB">
        <authorList>
            <consortium name="Ensembl"/>
        </authorList>
    </citation>
    <scope>IDENTIFICATION</scope>
    <source>
        <strain evidence="2">17573</strain>
    </source>
</reference>
<dbReference type="Proteomes" id="UP000006718">
    <property type="component" value="Chromosome 16"/>
</dbReference>
<dbReference type="InParanoid" id="F7E476"/>
<dbReference type="AlphaFoldDB" id="F7E476"/>
<feature type="region of interest" description="Disordered" evidence="1">
    <location>
        <begin position="41"/>
        <end position="75"/>
    </location>
</feature>
<organism evidence="2 3">
    <name type="scientific">Macaca mulatta</name>
    <name type="common">Rhesus macaque</name>
    <dbReference type="NCBI Taxonomy" id="9544"/>
    <lineage>
        <taxon>Eukaryota</taxon>
        <taxon>Metazoa</taxon>
        <taxon>Chordata</taxon>
        <taxon>Craniata</taxon>
        <taxon>Vertebrata</taxon>
        <taxon>Euteleostomi</taxon>
        <taxon>Mammalia</taxon>
        <taxon>Eutheria</taxon>
        <taxon>Euarchontoglires</taxon>
        <taxon>Primates</taxon>
        <taxon>Haplorrhini</taxon>
        <taxon>Catarrhini</taxon>
        <taxon>Cercopithecidae</taxon>
        <taxon>Cercopithecinae</taxon>
        <taxon>Macaca</taxon>
    </lineage>
</organism>
<dbReference type="VEuPathDB" id="HostDB:ENSMMUG00000023379"/>